<evidence type="ECO:0000256" key="7">
    <source>
        <dbReference type="ARBA" id="ARBA00023136"/>
    </source>
</evidence>
<sequence>MVLSVSMWPFVVSVGSFMAVLGAVLMVSWALIGGLMMLAMGFGMWAEEDQIKWIGVVGEAGQSGSSLGVLIFIFTEMMFFLSLMVSGVYLVDGWDAGEVVDMQEVPLFISMILLSSGVTITVAHQFMHSGRSSEAGVWGGVTILLGVLFVSVQYGEWRENWFELFDGVGGSLFYFVTGFHGLHVMLGLSLNLVLFVLLVGGGFSEVSGWKTEGVVWYWHFVDVVWLFVYLVVYWYCM</sequence>
<dbReference type="GO" id="GO:0004129">
    <property type="term" value="F:cytochrome-c oxidase activity"/>
    <property type="evidence" value="ECO:0007669"/>
    <property type="project" value="InterPro"/>
</dbReference>
<dbReference type="PANTHER" id="PTHR11403:SF7">
    <property type="entry name" value="CYTOCHROME C OXIDASE SUBUNIT 3"/>
    <property type="match status" value="1"/>
</dbReference>
<dbReference type="InterPro" id="IPR035973">
    <property type="entry name" value="Cyt_c_oxidase_su3-like_sf"/>
</dbReference>
<dbReference type="EMBL" id="KT592357">
    <property type="protein sequence ID" value="AMK47824.1"/>
    <property type="molecule type" value="Genomic_DNA"/>
</dbReference>
<comment type="subcellular location">
    <subcellularLocation>
        <location evidence="1">Membrane</location>
        <topology evidence="1">Multi-pass membrane protein</topology>
    </subcellularLocation>
</comment>
<accession>A0A140DJ70</accession>
<dbReference type="Pfam" id="PF00510">
    <property type="entry name" value="COX3"/>
    <property type="match status" value="1"/>
</dbReference>
<evidence type="ECO:0000313" key="11">
    <source>
        <dbReference type="EMBL" id="AMK47824.1"/>
    </source>
</evidence>
<evidence type="ECO:0000259" key="10">
    <source>
        <dbReference type="PROSITE" id="PS50253"/>
    </source>
</evidence>
<dbReference type="AlphaFoldDB" id="A0A140DJ70"/>
<feature type="transmembrane region" description="Helical" evidence="9">
    <location>
        <begin position="105"/>
        <end position="123"/>
    </location>
</feature>
<keyword evidence="4 8" id="KW-0812">Transmembrane</keyword>
<keyword evidence="8 11" id="KW-0496">Mitochondrion</keyword>
<evidence type="ECO:0000256" key="6">
    <source>
        <dbReference type="ARBA" id="ARBA00022989"/>
    </source>
</evidence>
<keyword evidence="7 9" id="KW-0472">Membrane</keyword>
<comment type="similarity">
    <text evidence="2 8">Belongs to the cytochrome c oxidase subunit 3 family.</text>
</comment>
<dbReference type="Gene3D" id="1.20.120.80">
    <property type="entry name" value="Cytochrome c oxidase, subunit III, four-helix bundle"/>
    <property type="match status" value="1"/>
</dbReference>
<protein>
    <recommendedName>
        <fullName evidence="3 8">Cytochrome c oxidase subunit 3</fullName>
    </recommendedName>
</protein>
<dbReference type="GO" id="GO:0019646">
    <property type="term" value="P:aerobic electron transport chain"/>
    <property type="evidence" value="ECO:0007669"/>
    <property type="project" value="InterPro"/>
</dbReference>
<dbReference type="SUPFAM" id="SSF81452">
    <property type="entry name" value="Cytochrome c oxidase subunit III-like"/>
    <property type="match status" value="1"/>
</dbReference>
<dbReference type="InterPro" id="IPR013833">
    <property type="entry name" value="Cyt_c_oxidase_su3_a-hlx"/>
</dbReference>
<evidence type="ECO:0000256" key="2">
    <source>
        <dbReference type="ARBA" id="ARBA00010581"/>
    </source>
</evidence>
<reference evidence="11" key="1">
    <citation type="journal article" date="2016" name="Zool. Scr.">
        <title>Mitogenomic phylogeny of Acanthocephala reveals novel Class relationships.</title>
        <authorList>
            <person name="Gazi M."/>
            <person name="Kim J."/>
            <person name="Garcia-Varela M."/>
            <person name="Park C."/>
            <person name="Littlewood D.J."/>
            <person name="Park J.-K."/>
        </authorList>
    </citation>
    <scope>NUCLEOTIDE SEQUENCE</scope>
</reference>
<evidence type="ECO:0000256" key="1">
    <source>
        <dbReference type="ARBA" id="ARBA00004141"/>
    </source>
</evidence>
<evidence type="ECO:0000256" key="4">
    <source>
        <dbReference type="ARBA" id="ARBA00022692"/>
    </source>
</evidence>
<organism evidence="11">
    <name type="scientific">Centrorhynchus aluconis</name>
    <dbReference type="NCBI Taxonomy" id="1795424"/>
    <lineage>
        <taxon>Eukaryota</taxon>
        <taxon>Metazoa</taxon>
        <taxon>Spiralia</taxon>
        <taxon>Lophotrochozoa</taxon>
        <taxon>Acanthocephala</taxon>
        <taxon>Palaeacanthocephala</taxon>
        <taxon>Polymorphida</taxon>
        <taxon>Centrorhynchidae</taxon>
        <taxon>Centrorhynchus</taxon>
    </lineage>
</organism>
<dbReference type="GO" id="GO:0016020">
    <property type="term" value="C:membrane"/>
    <property type="evidence" value="ECO:0007669"/>
    <property type="project" value="UniProtKB-SubCell"/>
</dbReference>
<name>A0A140DJ70_9BILA</name>
<feature type="domain" description="Heme-copper oxidase subunit III family profile" evidence="10">
    <location>
        <begin position="1"/>
        <end position="237"/>
    </location>
</feature>
<feature type="transmembrane region" description="Helical" evidence="9">
    <location>
        <begin position="20"/>
        <end position="46"/>
    </location>
</feature>
<feature type="transmembrane region" description="Helical" evidence="9">
    <location>
        <begin position="67"/>
        <end position="90"/>
    </location>
</feature>
<feature type="transmembrane region" description="Helical" evidence="9">
    <location>
        <begin position="215"/>
        <end position="236"/>
    </location>
</feature>
<geneLocation type="mitochondrion" evidence="11"/>
<comment type="function">
    <text evidence="8">Component of the cytochrome c oxidase, the last enzyme in the mitochondrial electron transport chain which drives oxidative phosphorylation. The respiratory chain contains 3 multisubunit complexes succinate dehydrogenase (complex II, CII), ubiquinol-cytochrome c oxidoreductase (cytochrome b-c1 complex, complex III, CIII) and cytochrome c oxidase (complex IV, CIV), that cooperate to transfer electrons derived from NADH and succinate to molecular oxygen, creating an electrochemical gradient over the inner membrane that drives transmembrane transport and the ATP synthase. Cytochrome c oxidase is the component of the respiratory chain that catalyzes the reduction of oxygen to water. Electrons originating from reduced cytochrome c in the intermembrane space (IMS) are transferred via the dinuclear copper A center (CU(A)) of subunit 2 and heme A of subunit 1 to the active site in subunit 1, a binuclear center (BNC) formed by heme A3 and copper B (CU(B)). The BNC reduces molecular oxygen to 2 water molecules using 4 electrons from cytochrome c in the IMS and 4 protons from the mitochondrial matrix.</text>
</comment>
<keyword evidence="5" id="KW-1278">Translocase</keyword>
<feature type="transmembrane region" description="Helical" evidence="9">
    <location>
        <begin position="135"/>
        <end position="154"/>
    </location>
</feature>
<dbReference type="InterPro" id="IPR024791">
    <property type="entry name" value="Cyt_c/ubiquinol_Oxase_su3"/>
</dbReference>
<dbReference type="PANTHER" id="PTHR11403">
    <property type="entry name" value="CYTOCHROME C OXIDASE SUBUNIT III"/>
    <property type="match status" value="1"/>
</dbReference>
<dbReference type="PROSITE" id="PS50253">
    <property type="entry name" value="COX3"/>
    <property type="match status" value="1"/>
</dbReference>
<feature type="transmembrane region" description="Helical" evidence="9">
    <location>
        <begin position="184"/>
        <end position="203"/>
    </location>
</feature>
<evidence type="ECO:0000256" key="3">
    <source>
        <dbReference type="ARBA" id="ARBA00015944"/>
    </source>
</evidence>
<evidence type="ECO:0000256" key="5">
    <source>
        <dbReference type="ARBA" id="ARBA00022967"/>
    </source>
</evidence>
<gene>
    <name evidence="11" type="primary">COX3</name>
</gene>
<evidence type="ECO:0000256" key="9">
    <source>
        <dbReference type="SAM" id="Phobius"/>
    </source>
</evidence>
<dbReference type="InterPro" id="IPR000298">
    <property type="entry name" value="Cyt_c_oxidase-like_su3"/>
</dbReference>
<evidence type="ECO:0000256" key="8">
    <source>
        <dbReference type="RuleBase" id="RU003375"/>
    </source>
</evidence>
<keyword evidence="6 9" id="KW-1133">Transmembrane helix</keyword>
<proteinExistence type="inferred from homology"/>